<feature type="binding site" evidence="15">
    <location>
        <position position="680"/>
    </location>
    <ligand>
        <name>Zn(2+)</name>
        <dbReference type="ChEBI" id="CHEBI:29105"/>
        <label>1</label>
    </ligand>
</feature>
<dbReference type="GO" id="GO:0046872">
    <property type="term" value="F:metal ion binding"/>
    <property type="evidence" value="ECO:0007669"/>
    <property type="project" value="UniProtKB-KW"/>
</dbReference>
<evidence type="ECO:0000256" key="17">
    <source>
        <dbReference type="SAM" id="MobiDB-lite"/>
    </source>
</evidence>
<comment type="catalytic activity">
    <reaction evidence="1">
        <text>3',5'-cyclic GMP + H2O = GMP + H(+)</text>
        <dbReference type="Rhea" id="RHEA:16957"/>
        <dbReference type="ChEBI" id="CHEBI:15377"/>
        <dbReference type="ChEBI" id="CHEBI:15378"/>
        <dbReference type="ChEBI" id="CHEBI:57746"/>
        <dbReference type="ChEBI" id="CHEBI:58115"/>
        <dbReference type="EC" id="3.1.4.35"/>
    </reaction>
</comment>
<evidence type="ECO:0000256" key="2">
    <source>
        <dbReference type="ARBA" id="ARBA00000621"/>
    </source>
</evidence>
<dbReference type="Ensembl" id="ENSNNAT00000000120.1">
    <property type="protein sequence ID" value="ENSNNAP00000000110.1"/>
    <property type="gene ID" value="ENSNNAG00000000076.1"/>
</dbReference>
<evidence type="ECO:0000256" key="1">
    <source>
        <dbReference type="ARBA" id="ARBA00000583"/>
    </source>
</evidence>
<feature type="domain" description="PDEase" evidence="18">
    <location>
        <begin position="563"/>
        <end position="887"/>
    </location>
</feature>
<dbReference type="EC" id="3.1.4.-" evidence="16"/>
<dbReference type="InterPro" id="IPR023174">
    <property type="entry name" value="PDEase_CS"/>
</dbReference>
<dbReference type="GO" id="GO:0004115">
    <property type="term" value="F:3',5'-cyclic-AMP phosphodiesterase activity"/>
    <property type="evidence" value="ECO:0007669"/>
    <property type="project" value="UniProtKB-EC"/>
</dbReference>
<proteinExistence type="inferred from homology"/>
<comment type="catalytic activity">
    <reaction evidence="2">
        <text>3',5'-cyclic AMP + H2O = AMP + H(+)</text>
        <dbReference type="Rhea" id="RHEA:25277"/>
        <dbReference type="ChEBI" id="CHEBI:15377"/>
        <dbReference type="ChEBI" id="CHEBI:15378"/>
        <dbReference type="ChEBI" id="CHEBI:58165"/>
        <dbReference type="ChEBI" id="CHEBI:456215"/>
        <dbReference type="EC" id="3.1.4.53"/>
    </reaction>
</comment>
<feature type="binding site" evidence="15">
    <location>
        <position position="679"/>
    </location>
    <ligand>
        <name>Zn(2+)</name>
        <dbReference type="ChEBI" id="CHEBI:29105"/>
        <label>1</label>
    </ligand>
</feature>
<gene>
    <name evidence="19" type="primary">PDE11A</name>
</gene>
<dbReference type="InterPro" id="IPR029016">
    <property type="entry name" value="GAF-like_dom_sf"/>
</dbReference>
<reference evidence="19" key="2">
    <citation type="submission" date="2025-09" db="UniProtKB">
        <authorList>
            <consortium name="Ensembl"/>
        </authorList>
    </citation>
    <scope>IDENTIFICATION</scope>
</reference>
<evidence type="ECO:0000256" key="6">
    <source>
        <dbReference type="ARBA" id="ARBA00022533"/>
    </source>
</evidence>
<dbReference type="Gene3D" id="3.30.450.40">
    <property type="match status" value="2"/>
</dbReference>
<feature type="binding site" evidence="15">
    <location>
        <position position="680"/>
    </location>
    <ligand>
        <name>Zn(2+)</name>
        <dbReference type="ChEBI" id="CHEBI:29105"/>
        <label>2</label>
    </ligand>
</feature>
<accession>A0A8C6V7Q8</accession>
<protein>
    <recommendedName>
        <fullName evidence="16">Phosphodiesterase</fullName>
        <ecNumber evidence="16">3.1.4.-</ecNumber>
    </recommendedName>
</protein>
<feature type="binding site" evidence="15">
    <location>
        <position position="643"/>
    </location>
    <ligand>
        <name>Zn(2+)</name>
        <dbReference type="ChEBI" id="CHEBI:29105"/>
        <label>1</label>
    </ligand>
</feature>
<dbReference type="SMART" id="SM00065">
    <property type="entry name" value="GAF"/>
    <property type="match status" value="2"/>
</dbReference>
<dbReference type="CDD" id="cd00077">
    <property type="entry name" value="HDc"/>
    <property type="match status" value="1"/>
</dbReference>
<dbReference type="InterPro" id="IPR036971">
    <property type="entry name" value="PDEase_catalytic_dom_sf"/>
</dbReference>
<evidence type="ECO:0000256" key="14">
    <source>
        <dbReference type="PIRSR" id="PIRSR623088-2"/>
    </source>
</evidence>
<keyword evidence="8 15" id="KW-0479">Metal-binding</keyword>
<dbReference type="PANTHER" id="PTHR11347">
    <property type="entry name" value="CYCLIC NUCLEOTIDE PHOSPHODIESTERASE"/>
    <property type="match status" value="1"/>
</dbReference>
<feature type="binding site" evidence="14">
    <location>
        <position position="844"/>
    </location>
    <ligand>
        <name>AMP</name>
        <dbReference type="ChEBI" id="CHEBI:456215"/>
    </ligand>
</feature>
<evidence type="ECO:0000256" key="15">
    <source>
        <dbReference type="PIRSR" id="PIRSR623088-3"/>
    </source>
</evidence>
<evidence type="ECO:0000256" key="8">
    <source>
        <dbReference type="ARBA" id="ARBA00022723"/>
    </source>
</evidence>
<dbReference type="InterPro" id="IPR023088">
    <property type="entry name" value="PDEase"/>
</dbReference>
<sequence>MANPAGLDSAAVEGFLDRHPELVEKWLKRRTAFLSKGAPAGAPDFSYGGAAKQPSRYHHNGLSPHSSPSSTAPPGPEPAAGGLLQHRGSQKELRKSFARSKAIHVNLTYDEHLHRAQEPLSSARRRALLRKASSLPPTTAHLLSALLESRVNLPQYPPTALDYKRYLKQHNERQFFLELVKDISNDLDLSALSYKILIFVCLMVDAERGSLFLVEGSGAGGKKSLVSKVFDVHGGAPVLPCYSTENSSEMQLLWGKGTVGYVAEHGETVNMPDVYQDHRFNDKIDKLTGYKTKSLLCMPIRNSKGEIIGVAQVINKTPGGIPFTDDDEKVMEMYLPFCGIAISNAQLFAASRKEYDRSRALLEVVNDLFEEQTDLEKIVKKIMHRAQNLLKCERCLVLLLDNIESPVRVKFTKSFELMSPKCVADTENSFKDNLEKPSASYSDWLVNNSIAELVASTGLPVNNSDAYQDPRFDAEVEQMSGFHIRSVLCVPIWNNSHQIIGVAQVLNRLDGKPFDDADQRLFEAFVIFCGLGINNTIMYDQVKKSWAKQSVALDVLSYHATCSKAELDKFKTANIPLVSELGIDNVHFDDFSLDTDAMITAALRMFMELGIVQKFRIDYETLCRWLLTVRKNYRMVLYHNWRHAFNVCQLMFSMLTTAGFQEILTEIEILALIVGCLCHDLDHRGTNNAFQAKIGSALAQLYGTSATLEHHHFNHAVMILQSEGHNIFANLSSKDYSDLMQLLKKSILATDLTLYFEKRTEFFELVNKGDYNWNVKYQREVFRSMLMTACDLGAATKPWEISRQVAELVTSEFFEQGDRERSELKLTPSAIFDRNRKDELPRLQLEWIDSICMPLYQALVKVNGKLKPMLDSVVANRKKWEELHQKRLLSQATSNLAMSLESIK</sequence>
<feature type="binding site" evidence="14">
    <location>
        <begin position="639"/>
        <end position="643"/>
    </location>
    <ligand>
        <name>AMP</name>
        <dbReference type="ChEBI" id="CHEBI:456215"/>
    </ligand>
</feature>
<dbReference type="GO" id="GO:0005829">
    <property type="term" value="C:cytosol"/>
    <property type="evidence" value="ECO:0007669"/>
    <property type="project" value="UniProtKB-SubCell"/>
</dbReference>
<feature type="active site" description="Proton donor" evidence="13">
    <location>
        <position position="639"/>
    </location>
</feature>
<feature type="region of interest" description="Disordered" evidence="17">
    <location>
        <begin position="36"/>
        <end position="91"/>
    </location>
</feature>
<dbReference type="GeneTree" id="ENSGT00940000162151"/>
<dbReference type="PROSITE" id="PS51845">
    <property type="entry name" value="PDEASE_I_2"/>
    <property type="match status" value="1"/>
</dbReference>
<dbReference type="Gene3D" id="1.10.1300.10">
    <property type="entry name" value="3'5'-cyclic nucleotide phosphodiesterase, catalytic domain"/>
    <property type="match status" value="1"/>
</dbReference>
<keyword evidence="9" id="KW-0677">Repeat</keyword>
<keyword evidence="11" id="KW-0114">cAMP</keyword>
<evidence type="ECO:0000256" key="5">
    <source>
        <dbReference type="ARBA" id="ARBA00022490"/>
    </source>
</evidence>
<evidence type="ECO:0000313" key="19">
    <source>
        <dbReference type="Ensembl" id="ENSNNAP00000000110.1"/>
    </source>
</evidence>
<dbReference type="InterPro" id="IPR002073">
    <property type="entry name" value="PDEase_catalytic_dom"/>
</dbReference>
<comment type="function">
    <text evidence="12">Plays a role in signal transduction by regulating the intracellular concentration of cyclic nucleotides cAMP and cGMP. Catalyzes the hydrolysis of both cAMP and cGMP to 5'-AMP and 5'-GMP, respectively.</text>
</comment>
<dbReference type="GO" id="GO:0004118">
    <property type="term" value="F:3',5'-cGMP-stimulated cyclic-nucleotide phosphodiesterase activity"/>
    <property type="evidence" value="ECO:0007669"/>
    <property type="project" value="Ensembl"/>
</dbReference>
<dbReference type="SUPFAM" id="SSF109604">
    <property type="entry name" value="HD-domain/PDEase-like"/>
    <property type="match status" value="1"/>
</dbReference>
<evidence type="ECO:0000256" key="7">
    <source>
        <dbReference type="ARBA" id="ARBA00022535"/>
    </source>
</evidence>
<comment type="similarity">
    <text evidence="4 16">Belongs to the cyclic nucleotide phosphodiesterase family.</text>
</comment>
<dbReference type="GO" id="GO:0047555">
    <property type="term" value="F:3',5'-cyclic-GMP phosphodiesterase activity"/>
    <property type="evidence" value="ECO:0007669"/>
    <property type="project" value="UniProtKB-EC"/>
</dbReference>
<evidence type="ECO:0000256" key="11">
    <source>
        <dbReference type="ARBA" id="ARBA00023149"/>
    </source>
</evidence>
<dbReference type="OrthoDB" id="74705at2759"/>
<organism evidence="19 20">
    <name type="scientific">Naja naja</name>
    <name type="common">Indian cobra</name>
    <dbReference type="NCBI Taxonomy" id="35670"/>
    <lineage>
        <taxon>Eukaryota</taxon>
        <taxon>Metazoa</taxon>
        <taxon>Chordata</taxon>
        <taxon>Craniata</taxon>
        <taxon>Vertebrata</taxon>
        <taxon>Euteleostomi</taxon>
        <taxon>Lepidosauria</taxon>
        <taxon>Squamata</taxon>
        <taxon>Bifurcata</taxon>
        <taxon>Unidentata</taxon>
        <taxon>Episquamata</taxon>
        <taxon>Toxicofera</taxon>
        <taxon>Serpentes</taxon>
        <taxon>Colubroidea</taxon>
        <taxon>Elapidae</taxon>
        <taxon>Elapinae</taxon>
        <taxon>Naja</taxon>
    </lineage>
</organism>
<keyword evidence="20" id="KW-1185">Reference proteome</keyword>
<evidence type="ECO:0000256" key="4">
    <source>
        <dbReference type="ARBA" id="ARBA00007648"/>
    </source>
</evidence>
<dbReference type="OMA" id="RDAYKHE"/>
<evidence type="ECO:0000259" key="18">
    <source>
        <dbReference type="PROSITE" id="PS51845"/>
    </source>
</evidence>
<dbReference type="Pfam" id="PF00233">
    <property type="entry name" value="PDEase_I"/>
    <property type="match status" value="1"/>
</dbReference>
<evidence type="ECO:0000256" key="13">
    <source>
        <dbReference type="PIRSR" id="PIRSR623088-1"/>
    </source>
</evidence>
<keyword evidence="5" id="KW-0963">Cytoplasm</keyword>
<dbReference type="SMART" id="SM00471">
    <property type="entry name" value="HDc"/>
    <property type="match status" value="1"/>
</dbReference>
<dbReference type="GO" id="GO:0030553">
    <property type="term" value="F:cGMP binding"/>
    <property type="evidence" value="ECO:0007669"/>
    <property type="project" value="Ensembl"/>
</dbReference>
<dbReference type="InterPro" id="IPR003607">
    <property type="entry name" value="HD/PDEase_dom"/>
</dbReference>
<comment type="subcellular location">
    <subcellularLocation>
        <location evidence="3">Cytoplasm</location>
        <location evidence="3">Cytosol</location>
    </subcellularLocation>
</comment>
<feature type="binding site" evidence="15">
    <location>
        <position position="791"/>
    </location>
    <ligand>
        <name>Zn(2+)</name>
        <dbReference type="ChEBI" id="CHEBI:29105"/>
        <label>1</label>
    </ligand>
</feature>
<name>A0A8C6V7Q8_NAJNA</name>
<feature type="binding site" evidence="14">
    <location>
        <position position="791"/>
    </location>
    <ligand>
        <name>AMP</name>
        <dbReference type="ChEBI" id="CHEBI:456215"/>
    </ligand>
</feature>
<evidence type="ECO:0000256" key="3">
    <source>
        <dbReference type="ARBA" id="ARBA00004514"/>
    </source>
</evidence>
<keyword evidence="7" id="KW-0140">cGMP</keyword>
<dbReference type="InterPro" id="IPR003018">
    <property type="entry name" value="GAF"/>
</dbReference>
<dbReference type="Proteomes" id="UP000694559">
    <property type="component" value="Unplaced"/>
</dbReference>
<dbReference type="PROSITE" id="PS00126">
    <property type="entry name" value="PDEASE_I_1"/>
    <property type="match status" value="1"/>
</dbReference>
<dbReference type="FunFam" id="1.10.1300.10:FF:000003">
    <property type="entry name" value="Phosphodiesterase"/>
    <property type="match status" value="1"/>
</dbReference>
<dbReference type="AlphaFoldDB" id="A0A8C6V7Q8"/>
<feature type="compositionally biased region" description="Low complexity" evidence="17">
    <location>
        <begin position="61"/>
        <end position="70"/>
    </location>
</feature>
<dbReference type="Pfam" id="PF01590">
    <property type="entry name" value="GAF"/>
    <property type="match status" value="2"/>
</dbReference>
<evidence type="ECO:0000256" key="16">
    <source>
        <dbReference type="RuleBase" id="RU363067"/>
    </source>
</evidence>
<evidence type="ECO:0000256" key="10">
    <source>
        <dbReference type="ARBA" id="ARBA00022801"/>
    </source>
</evidence>
<dbReference type="FunFam" id="3.30.450.40:FF:000004">
    <property type="entry name" value="Phosphodiesterase"/>
    <property type="match status" value="1"/>
</dbReference>
<evidence type="ECO:0000313" key="20">
    <source>
        <dbReference type="Proteomes" id="UP000694559"/>
    </source>
</evidence>
<feature type="binding site" evidence="14">
    <location>
        <position position="680"/>
    </location>
    <ligand>
        <name>AMP</name>
        <dbReference type="ChEBI" id="CHEBI:456215"/>
    </ligand>
</feature>
<dbReference type="GO" id="GO:0007165">
    <property type="term" value="P:signal transduction"/>
    <property type="evidence" value="ECO:0007669"/>
    <property type="project" value="InterPro"/>
</dbReference>
<keyword evidence="6" id="KW-0021">Allosteric enzyme</keyword>
<evidence type="ECO:0000256" key="9">
    <source>
        <dbReference type="ARBA" id="ARBA00022737"/>
    </source>
</evidence>
<dbReference type="FunFam" id="3.30.450.40:FF:000018">
    <property type="entry name" value="Phosphodiesterase"/>
    <property type="match status" value="1"/>
</dbReference>
<reference evidence="19" key="1">
    <citation type="submission" date="2025-08" db="UniProtKB">
        <authorList>
            <consortium name="Ensembl"/>
        </authorList>
    </citation>
    <scope>IDENTIFICATION</scope>
</reference>
<dbReference type="PRINTS" id="PR00387">
    <property type="entry name" value="PDIESTERASE1"/>
</dbReference>
<keyword evidence="10 16" id="KW-0378">Hydrolase</keyword>
<evidence type="ECO:0000256" key="12">
    <source>
        <dbReference type="ARBA" id="ARBA00057989"/>
    </source>
</evidence>
<comment type="cofactor">
    <cofactor evidence="16">
        <name>a divalent metal cation</name>
        <dbReference type="ChEBI" id="CHEBI:60240"/>
    </cofactor>
    <text evidence="16">Binds 2 divalent metal cations per subunit. Site 1 may preferentially bind zinc ions, while site 2 has a preference for magnesium and/or manganese ions.</text>
</comment>
<dbReference type="SUPFAM" id="SSF55781">
    <property type="entry name" value="GAF domain-like"/>
    <property type="match status" value="2"/>
</dbReference>